<keyword evidence="2" id="KW-1185">Reference proteome</keyword>
<proteinExistence type="predicted"/>
<dbReference type="AlphaFoldDB" id="A0A1B6PSJ6"/>
<protein>
    <submittedName>
        <fullName evidence="1">Uncharacterized protein</fullName>
    </submittedName>
</protein>
<evidence type="ECO:0000313" key="1">
    <source>
        <dbReference type="EMBL" id="KXG28648.1"/>
    </source>
</evidence>
<sequence length="67" mass="6912">MLDATSAGIAAPSQPRLALGRERVPSIDLLSLCHASARVLQGDRGGARLGRSAPVVVPVLGRRDVPS</sequence>
<dbReference type="Proteomes" id="UP000000768">
    <property type="component" value="Chromosome 5"/>
</dbReference>
<organism evidence="1 2">
    <name type="scientific">Sorghum bicolor</name>
    <name type="common">Sorghum</name>
    <name type="synonym">Sorghum vulgare</name>
    <dbReference type="NCBI Taxonomy" id="4558"/>
    <lineage>
        <taxon>Eukaryota</taxon>
        <taxon>Viridiplantae</taxon>
        <taxon>Streptophyta</taxon>
        <taxon>Embryophyta</taxon>
        <taxon>Tracheophyta</taxon>
        <taxon>Spermatophyta</taxon>
        <taxon>Magnoliopsida</taxon>
        <taxon>Liliopsida</taxon>
        <taxon>Poales</taxon>
        <taxon>Poaceae</taxon>
        <taxon>PACMAD clade</taxon>
        <taxon>Panicoideae</taxon>
        <taxon>Andropogonodae</taxon>
        <taxon>Andropogoneae</taxon>
        <taxon>Sorghinae</taxon>
        <taxon>Sorghum</taxon>
    </lineage>
</organism>
<name>A0A1B6PSJ6_SORBI</name>
<accession>A0A1B6PSJ6</accession>
<evidence type="ECO:0000313" key="2">
    <source>
        <dbReference type="Proteomes" id="UP000000768"/>
    </source>
</evidence>
<dbReference type="EMBL" id="CM000764">
    <property type="protein sequence ID" value="KXG28648.1"/>
    <property type="molecule type" value="Genomic_DNA"/>
</dbReference>
<reference evidence="1 2" key="1">
    <citation type="journal article" date="2009" name="Nature">
        <title>The Sorghum bicolor genome and the diversification of grasses.</title>
        <authorList>
            <person name="Paterson A.H."/>
            <person name="Bowers J.E."/>
            <person name="Bruggmann R."/>
            <person name="Dubchak I."/>
            <person name="Grimwood J."/>
            <person name="Gundlach H."/>
            <person name="Haberer G."/>
            <person name="Hellsten U."/>
            <person name="Mitros T."/>
            <person name="Poliakov A."/>
            <person name="Schmutz J."/>
            <person name="Spannagl M."/>
            <person name="Tang H."/>
            <person name="Wang X."/>
            <person name="Wicker T."/>
            <person name="Bharti A.K."/>
            <person name="Chapman J."/>
            <person name="Feltus F.A."/>
            <person name="Gowik U."/>
            <person name="Grigoriev I.V."/>
            <person name="Lyons E."/>
            <person name="Maher C.A."/>
            <person name="Martis M."/>
            <person name="Narechania A."/>
            <person name="Otillar R.P."/>
            <person name="Penning B.W."/>
            <person name="Salamov A.A."/>
            <person name="Wang Y."/>
            <person name="Zhang L."/>
            <person name="Carpita N.C."/>
            <person name="Freeling M."/>
            <person name="Gingle A.R."/>
            <person name="Hash C.T."/>
            <person name="Keller B."/>
            <person name="Klein P."/>
            <person name="Kresovich S."/>
            <person name="McCann M.C."/>
            <person name="Ming R."/>
            <person name="Peterson D.G."/>
            <person name="Mehboob-ur-Rahman"/>
            <person name="Ware D."/>
            <person name="Westhoff P."/>
            <person name="Mayer K.F."/>
            <person name="Messing J."/>
            <person name="Rokhsar D.S."/>
        </authorList>
    </citation>
    <scope>NUCLEOTIDE SEQUENCE [LARGE SCALE GENOMIC DNA]</scope>
    <source>
        <strain evidence="2">cv. BTx623</strain>
    </source>
</reference>
<dbReference type="InParanoid" id="A0A1B6PSJ6"/>
<gene>
    <name evidence="1" type="ORF">SORBI_3005G148000</name>
</gene>
<reference evidence="2" key="2">
    <citation type="journal article" date="2018" name="Plant J.">
        <title>The Sorghum bicolor reference genome: improved assembly, gene annotations, a transcriptome atlas, and signatures of genome organization.</title>
        <authorList>
            <person name="McCormick R.F."/>
            <person name="Truong S.K."/>
            <person name="Sreedasyam A."/>
            <person name="Jenkins J."/>
            <person name="Shu S."/>
            <person name="Sims D."/>
            <person name="Kennedy M."/>
            <person name="Amirebrahimi M."/>
            <person name="Weers B.D."/>
            <person name="McKinley B."/>
            <person name="Mattison A."/>
            <person name="Morishige D.T."/>
            <person name="Grimwood J."/>
            <person name="Schmutz J."/>
            <person name="Mullet J.E."/>
        </authorList>
    </citation>
    <scope>NUCLEOTIDE SEQUENCE [LARGE SCALE GENOMIC DNA]</scope>
    <source>
        <strain evidence="2">cv. BTx623</strain>
    </source>
</reference>
<dbReference type="Gramene" id="KXG28648">
    <property type="protein sequence ID" value="KXG28648"/>
    <property type="gene ID" value="SORBI_3005G148000"/>
</dbReference>